<dbReference type="PANTHER" id="PTHR13326">
    <property type="entry name" value="TRNA PSEUDOURIDINE SYNTHASE D"/>
    <property type="match status" value="1"/>
</dbReference>
<evidence type="ECO:0000313" key="6">
    <source>
        <dbReference type="Proteomes" id="UP000275385"/>
    </source>
</evidence>
<proteinExistence type="inferred from homology"/>
<feature type="region of interest" description="Disordered" evidence="3">
    <location>
        <begin position="735"/>
        <end position="758"/>
    </location>
</feature>
<dbReference type="InterPro" id="IPR020103">
    <property type="entry name" value="PsdUridine_synth_cat_dom_sf"/>
</dbReference>
<dbReference type="PROSITE" id="PS50984">
    <property type="entry name" value="TRUD"/>
    <property type="match status" value="1"/>
</dbReference>
<reference evidence="5 6" key="1">
    <citation type="submission" date="2018-08" db="EMBL/GenBank/DDBJ databases">
        <title>Draft genome of the lignicolous fungus Coniochaeta pulveracea.</title>
        <authorList>
            <person name="Borstlap C.J."/>
            <person name="De Witt R.N."/>
            <person name="Botha A."/>
            <person name="Volschenk H."/>
        </authorList>
    </citation>
    <scope>NUCLEOTIDE SEQUENCE [LARGE SCALE GENOMIC DNA]</scope>
    <source>
        <strain evidence="5 6">CAB683</strain>
    </source>
</reference>
<dbReference type="Gene3D" id="3.30.2350.20">
    <property type="entry name" value="TruD, catalytic domain"/>
    <property type="match status" value="2"/>
</dbReference>
<accession>A0A420YBK5</accession>
<dbReference type="InterPro" id="IPR042214">
    <property type="entry name" value="TruD_catalytic"/>
</dbReference>
<protein>
    <recommendedName>
        <fullName evidence="4">TRUD domain-containing protein</fullName>
    </recommendedName>
</protein>
<dbReference type="GO" id="GO:0005634">
    <property type="term" value="C:nucleus"/>
    <property type="evidence" value="ECO:0007669"/>
    <property type="project" value="TreeGrafter"/>
</dbReference>
<dbReference type="Proteomes" id="UP000275385">
    <property type="component" value="Unassembled WGS sequence"/>
</dbReference>
<evidence type="ECO:0000256" key="1">
    <source>
        <dbReference type="ARBA" id="ARBA00007953"/>
    </source>
</evidence>
<dbReference type="PANTHER" id="PTHR13326:SF21">
    <property type="entry name" value="PSEUDOURIDYLATE SYNTHASE PUS7L"/>
    <property type="match status" value="1"/>
</dbReference>
<comment type="similarity">
    <text evidence="1">Belongs to the pseudouridine synthase TruD family.</text>
</comment>
<dbReference type="GO" id="GO:0009982">
    <property type="term" value="F:pseudouridine synthase activity"/>
    <property type="evidence" value="ECO:0007669"/>
    <property type="project" value="InterPro"/>
</dbReference>
<name>A0A420YBK5_9PEZI</name>
<feature type="region of interest" description="Disordered" evidence="3">
    <location>
        <begin position="660"/>
        <end position="696"/>
    </location>
</feature>
<organism evidence="5 6">
    <name type="scientific">Coniochaeta pulveracea</name>
    <dbReference type="NCBI Taxonomy" id="177199"/>
    <lineage>
        <taxon>Eukaryota</taxon>
        <taxon>Fungi</taxon>
        <taxon>Dikarya</taxon>
        <taxon>Ascomycota</taxon>
        <taxon>Pezizomycotina</taxon>
        <taxon>Sordariomycetes</taxon>
        <taxon>Sordariomycetidae</taxon>
        <taxon>Coniochaetales</taxon>
        <taxon>Coniochaetaceae</taxon>
        <taxon>Coniochaeta</taxon>
    </lineage>
</organism>
<feature type="region of interest" description="Disordered" evidence="3">
    <location>
        <begin position="65"/>
        <end position="101"/>
    </location>
</feature>
<dbReference type="PIRSF" id="PIRSF037016">
    <property type="entry name" value="Pseudouridin_synth_euk_prd"/>
    <property type="match status" value="1"/>
</dbReference>
<dbReference type="InterPro" id="IPR001656">
    <property type="entry name" value="PsdUridine_synth_TruD"/>
</dbReference>
<feature type="compositionally biased region" description="Basic and acidic residues" evidence="3">
    <location>
        <begin position="65"/>
        <end position="78"/>
    </location>
</feature>
<keyword evidence="2" id="KW-0413">Isomerase</keyword>
<dbReference type="SUPFAM" id="SSF55120">
    <property type="entry name" value="Pseudouridine synthase"/>
    <property type="match status" value="1"/>
</dbReference>
<dbReference type="AlphaFoldDB" id="A0A420YBK5"/>
<feature type="domain" description="TRUD" evidence="4">
    <location>
        <begin position="352"/>
        <end position="610"/>
    </location>
</feature>
<keyword evidence="6" id="KW-1185">Reference proteome</keyword>
<dbReference type="EMBL" id="QVQW01000023">
    <property type="protein sequence ID" value="RKU45197.1"/>
    <property type="molecule type" value="Genomic_DNA"/>
</dbReference>
<dbReference type="CDD" id="cd02576">
    <property type="entry name" value="PseudoU_synth_ScPUS7"/>
    <property type="match status" value="1"/>
</dbReference>
<evidence type="ECO:0000259" key="4">
    <source>
        <dbReference type="PROSITE" id="PS50984"/>
    </source>
</evidence>
<dbReference type="GO" id="GO:0001522">
    <property type="term" value="P:pseudouridine synthesis"/>
    <property type="evidence" value="ECO:0007669"/>
    <property type="project" value="InterPro"/>
</dbReference>
<sequence length="830" mass="92006">MNHHGRRKQGNHVAEERFVSEQKLGMVERTSPIDFGWSGDMRKRYTDFLVYEVKKDGTVIHLTDYEEPKPKVSQKPKEAGPGVQKAGEQAPSGDEKPEGSETVVQQIPEEDRQILADLFGLTVAGELLDLDQAVQLNTHDKKSPPLKLGKFDRSERGRLHQEIRRIFSGRVESTTDSDGDITAIPFKPHMASNWRKPSQTRRFPANDGTRFGNGVKSFNELGGEYLHFTMYKENKDSMDAINMVARMLKLKSNSFGFAGTKDRRAATVQRISVRKKRANDLLFLNSKLQNVRLGDFKHSKYPIELGQHGGNEFVIIMKNVEHIRGTNCSVATRVKMVEEAVETGLRYFYENGFLNYFGLQRFGTHEVGTHELGMKIMLEDYRGVVDAICQVPAELEKALASGDIDGLTGYQQDDMNRARALTLWSTTGDAKAALQIMPRRFHGESRIIEHLSKQRNDYMGALLTINRGLRQMYGHAYQSFVWNHVASFRWAKYGSRVIVGDLILVDDDKPQQSKPLDGDEEMPDTNEEYENFYASARPLTAEDVASGRYTIFDVVLPQPGYDVVYPTNEVGQFYKTFMASEQGGKLDPYSMRRKHKEFSLSGGYRNLISRFQTVPEYLVRTYSHDEEQMYPTDLDLVLAKKAREQAEIKDLKRRRSFAGEHASASGLAAEPMAAAAAQNKRVKTDDAPGAAGGSGGDDRSAFLLARLEEMAASADDTTNDLTAALASPPIIGTPVAAGTPRAASPTPAGGPSSATAPTAPVVPVLRQVTGNTIRRFAPGAYTWEGAGGSGDLGDKVAVVLKFQLPASSYATVVLRELQTALAGERNPKCD</sequence>
<dbReference type="InterPro" id="IPR011760">
    <property type="entry name" value="PsdUridine_synth_TruD_insert"/>
</dbReference>
<feature type="compositionally biased region" description="Low complexity" evidence="3">
    <location>
        <begin position="662"/>
        <end position="677"/>
    </location>
</feature>
<dbReference type="STRING" id="177199.A0A420YBK5"/>
<gene>
    <name evidence="5" type="ORF">DL546_007931</name>
</gene>
<evidence type="ECO:0000256" key="2">
    <source>
        <dbReference type="ARBA" id="ARBA00023235"/>
    </source>
</evidence>
<evidence type="ECO:0000313" key="5">
    <source>
        <dbReference type="EMBL" id="RKU45197.1"/>
    </source>
</evidence>
<comment type="caution">
    <text evidence="5">The sequence shown here is derived from an EMBL/GenBank/DDBJ whole genome shotgun (WGS) entry which is preliminary data.</text>
</comment>
<evidence type="ECO:0000256" key="3">
    <source>
        <dbReference type="SAM" id="MobiDB-lite"/>
    </source>
</evidence>
<dbReference type="OrthoDB" id="447290at2759"/>
<dbReference type="Pfam" id="PF01142">
    <property type="entry name" value="TruD"/>
    <property type="match status" value="1"/>
</dbReference>
<dbReference type="GO" id="GO:0003723">
    <property type="term" value="F:RNA binding"/>
    <property type="evidence" value="ECO:0007669"/>
    <property type="project" value="InterPro"/>
</dbReference>
<dbReference type="NCBIfam" id="TIGR00094">
    <property type="entry name" value="tRNA_TruD_broad"/>
    <property type="match status" value="1"/>
</dbReference>